<gene>
    <name evidence="1" type="ORF">SAMN02745123_01936</name>
</gene>
<dbReference type="EMBL" id="FRAR01000014">
    <property type="protein sequence ID" value="SHK46476.1"/>
    <property type="molecule type" value="Genomic_DNA"/>
</dbReference>
<evidence type="ECO:0000313" key="2">
    <source>
        <dbReference type="Proteomes" id="UP000183997"/>
    </source>
</evidence>
<dbReference type="Proteomes" id="UP000183997">
    <property type="component" value="Unassembled WGS sequence"/>
</dbReference>
<reference evidence="2" key="1">
    <citation type="submission" date="2016-11" db="EMBL/GenBank/DDBJ databases">
        <authorList>
            <person name="Varghese N."/>
            <person name="Submissions S."/>
        </authorList>
    </citation>
    <scope>NUCLEOTIDE SEQUENCE [LARGE SCALE GENOMIC DNA]</scope>
    <source>
        <strain evidence="2">DSM 10349</strain>
    </source>
</reference>
<dbReference type="RefSeq" id="WP_072913622.1">
    <property type="nucleotide sequence ID" value="NZ_FRAR01000014.1"/>
</dbReference>
<accession>A0A1M6SP95</accession>
<evidence type="ECO:0000313" key="1">
    <source>
        <dbReference type="EMBL" id="SHK46476.1"/>
    </source>
</evidence>
<keyword evidence="2" id="KW-1185">Reference proteome</keyword>
<protein>
    <submittedName>
        <fullName evidence="1">Uncharacterized protein</fullName>
    </submittedName>
</protein>
<sequence length="59" mass="7033">MSITSMEQFMNMFGRHPVSVFLEDPSFFACQDYSFTEDFLDHVMMLAETFCRTFREVCE</sequence>
<name>A0A1M6SP95_9FIRM</name>
<proteinExistence type="predicted"/>
<dbReference type="AlphaFoldDB" id="A0A1M6SP95"/>
<organism evidence="1 2">
    <name type="scientific">Desulforamulus aeronauticus DSM 10349</name>
    <dbReference type="NCBI Taxonomy" id="1121421"/>
    <lineage>
        <taxon>Bacteria</taxon>
        <taxon>Bacillati</taxon>
        <taxon>Bacillota</taxon>
        <taxon>Clostridia</taxon>
        <taxon>Eubacteriales</taxon>
        <taxon>Peptococcaceae</taxon>
        <taxon>Desulforamulus</taxon>
    </lineage>
</organism>
<dbReference type="OrthoDB" id="1787368at2"/>